<keyword evidence="4" id="KW-0186">Copper</keyword>
<keyword evidence="6" id="KW-1185">Reference proteome</keyword>
<reference evidence="5" key="1">
    <citation type="journal article" date="2019" name="Environ. Microbiol.">
        <title>Fungal ecological strategies reflected in gene transcription - a case study of two litter decomposers.</title>
        <authorList>
            <person name="Barbi F."/>
            <person name="Kohler A."/>
            <person name="Barry K."/>
            <person name="Baskaran P."/>
            <person name="Daum C."/>
            <person name="Fauchery L."/>
            <person name="Ihrmark K."/>
            <person name="Kuo A."/>
            <person name="LaButti K."/>
            <person name="Lipzen A."/>
            <person name="Morin E."/>
            <person name="Grigoriev I.V."/>
            <person name="Henrissat B."/>
            <person name="Lindahl B."/>
            <person name="Martin F."/>
        </authorList>
    </citation>
    <scope>NUCLEOTIDE SEQUENCE</scope>
    <source>
        <strain evidence="5">JB14</strain>
    </source>
</reference>
<keyword evidence="4" id="KW-0187">Copper transport</keyword>
<dbReference type="PANTHER" id="PTHR12483:SF115">
    <property type="entry name" value="COPPER TRANSPORT PROTEIN"/>
    <property type="match status" value="1"/>
</dbReference>
<dbReference type="EMBL" id="ML769398">
    <property type="protein sequence ID" value="KAE9407085.1"/>
    <property type="molecule type" value="Genomic_DNA"/>
</dbReference>
<comment type="similarity">
    <text evidence="4">Belongs to the copper transporter (Ctr) (TC 1.A.56) family. SLC31A subfamily.</text>
</comment>
<feature type="transmembrane region" description="Helical" evidence="4">
    <location>
        <begin position="34"/>
        <end position="52"/>
    </location>
</feature>
<evidence type="ECO:0000313" key="5">
    <source>
        <dbReference type="EMBL" id="KAE9407085.1"/>
    </source>
</evidence>
<sequence length="170" mass="18800">MPMPMKCSMNMLWNTQIVDTCIVFESWHISTNSAFVFSCFAIIALGILFEYLRALQKNFDTRIALSLIKDKRRSRSRSPNPVEEEGLLTGRVLKADVGSVAVPLPSRVLRAALYGITVFLSFFLMLVFMTYNAYLILAVVLGAAIGHFIFGATINPDSILSADGKGMACH</sequence>
<feature type="transmembrane region" description="Helical" evidence="4">
    <location>
        <begin position="134"/>
        <end position="154"/>
    </location>
</feature>
<comment type="subcellular location">
    <subcellularLocation>
        <location evidence="4">Membrane</location>
        <topology evidence="4">Multi-pass membrane protein</topology>
    </subcellularLocation>
</comment>
<keyword evidence="4" id="KW-0813">Transport</keyword>
<keyword evidence="1 4" id="KW-0812">Transmembrane</keyword>
<keyword evidence="2 4" id="KW-1133">Transmembrane helix</keyword>
<accession>A0A6A4IEA4</accession>
<gene>
    <name evidence="5" type="ORF">BT96DRAFT_1014480</name>
</gene>
<evidence type="ECO:0000256" key="4">
    <source>
        <dbReference type="RuleBase" id="RU367022"/>
    </source>
</evidence>
<proteinExistence type="inferred from homology"/>
<protein>
    <recommendedName>
        <fullName evidence="4">Copper transport protein</fullName>
    </recommendedName>
</protein>
<dbReference type="GO" id="GO:0005375">
    <property type="term" value="F:copper ion transmembrane transporter activity"/>
    <property type="evidence" value="ECO:0007669"/>
    <property type="project" value="UniProtKB-UniRule"/>
</dbReference>
<dbReference type="PANTHER" id="PTHR12483">
    <property type="entry name" value="SOLUTE CARRIER FAMILY 31 COPPER TRANSPORTERS"/>
    <property type="match status" value="1"/>
</dbReference>
<dbReference type="AlphaFoldDB" id="A0A6A4IEA4"/>
<dbReference type="Proteomes" id="UP000799118">
    <property type="component" value="Unassembled WGS sequence"/>
</dbReference>
<keyword evidence="4" id="KW-0406">Ion transport</keyword>
<dbReference type="Pfam" id="PF04145">
    <property type="entry name" value="Ctr"/>
    <property type="match status" value="1"/>
</dbReference>
<dbReference type="InterPro" id="IPR007274">
    <property type="entry name" value="Cop_transporter"/>
</dbReference>
<evidence type="ECO:0000256" key="1">
    <source>
        <dbReference type="ARBA" id="ARBA00022692"/>
    </source>
</evidence>
<name>A0A6A4IEA4_9AGAR</name>
<keyword evidence="3 4" id="KW-0472">Membrane</keyword>
<organism evidence="5 6">
    <name type="scientific">Gymnopus androsaceus JB14</name>
    <dbReference type="NCBI Taxonomy" id="1447944"/>
    <lineage>
        <taxon>Eukaryota</taxon>
        <taxon>Fungi</taxon>
        <taxon>Dikarya</taxon>
        <taxon>Basidiomycota</taxon>
        <taxon>Agaricomycotina</taxon>
        <taxon>Agaricomycetes</taxon>
        <taxon>Agaricomycetidae</taxon>
        <taxon>Agaricales</taxon>
        <taxon>Marasmiineae</taxon>
        <taxon>Omphalotaceae</taxon>
        <taxon>Gymnopus</taxon>
    </lineage>
</organism>
<evidence type="ECO:0000256" key="2">
    <source>
        <dbReference type="ARBA" id="ARBA00022989"/>
    </source>
</evidence>
<dbReference type="GO" id="GO:0016020">
    <property type="term" value="C:membrane"/>
    <property type="evidence" value="ECO:0007669"/>
    <property type="project" value="UniProtKB-SubCell"/>
</dbReference>
<feature type="transmembrane region" description="Helical" evidence="4">
    <location>
        <begin position="111"/>
        <end position="128"/>
    </location>
</feature>
<dbReference type="OrthoDB" id="161814at2759"/>
<evidence type="ECO:0000313" key="6">
    <source>
        <dbReference type="Proteomes" id="UP000799118"/>
    </source>
</evidence>
<evidence type="ECO:0000256" key="3">
    <source>
        <dbReference type="ARBA" id="ARBA00023136"/>
    </source>
</evidence>